<reference evidence="1 2" key="1">
    <citation type="submission" date="2016-04" db="EMBL/GenBank/DDBJ databases">
        <title>ATOL: Assembling a taxonomically balanced genome-scale reconstruction of the evolutionary history of the Enterobacteriaceae.</title>
        <authorList>
            <person name="Plunkett G.III."/>
            <person name="Neeno-Eckwall E.C."/>
            <person name="Glasner J.D."/>
            <person name="Perna N.T."/>
        </authorList>
    </citation>
    <scope>NUCLEOTIDE SEQUENCE [LARGE SCALE GENOMIC DNA]</scope>
    <source>
        <strain evidence="1 2">ATCC 51603</strain>
    </source>
</reference>
<evidence type="ECO:0008006" key="3">
    <source>
        <dbReference type="Google" id="ProtNLM"/>
    </source>
</evidence>
<evidence type="ECO:0000313" key="1">
    <source>
        <dbReference type="EMBL" id="OAT54067.1"/>
    </source>
</evidence>
<dbReference type="EMBL" id="LXEU01000039">
    <property type="protein sequence ID" value="OAT54067.1"/>
    <property type="molecule type" value="Genomic_DNA"/>
</dbReference>
<dbReference type="AlphaFoldDB" id="A0A1B7K1N7"/>
<accession>A0A1B7K1N7</accession>
<keyword evidence="2" id="KW-1185">Reference proteome</keyword>
<protein>
    <recommendedName>
        <fullName evidence="3">Addiction module killer protein</fullName>
    </recommendedName>
</protein>
<organism evidence="1 2">
    <name type="scientific">Kluyvera georgiana ATCC 51603</name>
    <dbReference type="NCBI Taxonomy" id="1354264"/>
    <lineage>
        <taxon>Bacteria</taxon>
        <taxon>Pseudomonadati</taxon>
        <taxon>Pseudomonadota</taxon>
        <taxon>Gammaproteobacteria</taxon>
        <taxon>Enterobacterales</taxon>
        <taxon>Enterobacteriaceae</taxon>
        <taxon>Kluyvera</taxon>
    </lineage>
</organism>
<name>A0A1B7K1N7_9ENTR</name>
<gene>
    <name evidence="1" type="ORF">M989_01679</name>
</gene>
<proteinExistence type="predicted"/>
<dbReference type="Proteomes" id="UP000078386">
    <property type="component" value="Unassembled WGS sequence"/>
</dbReference>
<comment type="caution">
    <text evidence="1">The sequence shown here is derived from an EMBL/GenBank/DDBJ whole genome shotgun (WGS) entry which is preliminary data.</text>
</comment>
<evidence type="ECO:0000313" key="2">
    <source>
        <dbReference type="Proteomes" id="UP000078386"/>
    </source>
</evidence>
<dbReference type="PATRIC" id="fig|1354264.4.peg.1749"/>
<sequence>MYYSLEEGKIILLHIGGTKKTQAADIDKAVEYLRDFKARAK</sequence>